<protein>
    <submittedName>
        <fullName evidence="6">GNAT family N-acetyltransferase</fullName>
        <ecNumber evidence="6">2.3.1.-</ecNumber>
    </submittedName>
</protein>
<dbReference type="Gene3D" id="3.40.630.30">
    <property type="match status" value="2"/>
</dbReference>
<gene>
    <name evidence="6" type="ORF">ORV05_13885</name>
</gene>
<feature type="binding site" evidence="4">
    <location>
        <begin position="120"/>
        <end position="121"/>
    </location>
    <ligand>
        <name>acetyl-CoA</name>
        <dbReference type="ChEBI" id="CHEBI:57288"/>
    </ligand>
</feature>
<organism evidence="6 7">
    <name type="scientific">Amycolatopsis cynarae</name>
    <dbReference type="NCBI Taxonomy" id="2995223"/>
    <lineage>
        <taxon>Bacteria</taxon>
        <taxon>Bacillati</taxon>
        <taxon>Actinomycetota</taxon>
        <taxon>Actinomycetes</taxon>
        <taxon>Pseudonocardiales</taxon>
        <taxon>Pseudonocardiaceae</taxon>
        <taxon>Amycolatopsis</taxon>
    </lineage>
</organism>
<dbReference type="PANTHER" id="PTHR37817">
    <property type="entry name" value="N-ACETYLTRANSFERASE EIS"/>
    <property type="match status" value="1"/>
</dbReference>
<evidence type="ECO:0000256" key="2">
    <source>
        <dbReference type="ARBA" id="ARBA00022679"/>
    </source>
</evidence>
<comment type="subunit">
    <text evidence="4">Homohexamer; trimer of dimers.</text>
</comment>
<dbReference type="InterPro" id="IPR016181">
    <property type="entry name" value="Acyl_CoA_acyltransferase"/>
</dbReference>
<dbReference type="Pfam" id="PF13530">
    <property type="entry name" value="SCP2_2"/>
    <property type="match status" value="1"/>
</dbReference>
<dbReference type="NCBIfam" id="NF002367">
    <property type="entry name" value="PRK01346.1-4"/>
    <property type="match status" value="1"/>
</dbReference>
<evidence type="ECO:0000259" key="5">
    <source>
        <dbReference type="PROSITE" id="PS51186"/>
    </source>
</evidence>
<dbReference type="SUPFAM" id="SSF55729">
    <property type="entry name" value="Acyl-CoA N-acyltransferases (Nat)"/>
    <property type="match status" value="1"/>
</dbReference>
<dbReference type="CDD" id="cd04301">
    <property type="entry name" value="NAT_SF"/>
    <property type="match status" value="1"/>
</dbReference>
<evidence type="ECO:0000313" key="6">
    <source>
        <dbReference type="EMBL" id="WAL68807.1"/>
    </source>
</evidence>
<name>A0ABY7B8W8_9PSEU</name>
<keyword evidence="2 4" id="KW-0808">Transferase</keyword>
<comment type="similarity">
    <text evidence="1 4">Belongs to the acetyltransferase Eis family.</text>
</comment>
<dbReference type="EC" id="2.3.1.-" evidence="6"/>
<evidence type="ECO:0000313" key="7">
    <source>
        <dbReference type="Proteomes" id="UP001163203"/>
    </source>
</evidence>
<evidence type="ECO:0000256" key="4">
    <source>
        <dbReference type="HAMAP-Rule" id="MF_01812"/>
    </source>
</evidence>
<dbReference type="InterPro" id="IPR051554">
    <property type="entry name" value="Acetyltransferase_Eis"/>
</dbReference>
<dbReference type="Gene3D" id="3.30.1050.10">
    <property type="entry name" value="SCP2 sterol-binding domain"/>
    <property type="match status" value="1"/>
</dbReference>
<dbReference type="PROSITE" id="PS51186">
    <property type="entry name" value="GNAT"/>
    <property type="match status" value="1"/>
</dbReference>
<proteinExistence type="inferred from homology"/>
<dbReference type="SUPFAM" id="SSF55718">
    <property type="entry name" value="SCP-like"/>
    <property type="match status" value="1"/>
</dbReference>
<dbReference type="InterPro" id="IPR036527">
    <property type="entry name" value="SCP2_sterol-bd_dom_sf"/>
</dbReference>
<dbReference type="RefSeq" id="WP_268758900.1">
    <property type="nucleotide sequence ID" value="NZ_CP113836.1"/>
</dbReference>
<dbReference type="GO" id="GO:0016746">
    <property type="term" value="F:acyltransferase activity"/>
    <property type="evidence" value="ECO:0007669"/>
    <property type="project" value="UniProtKB-KW"/>
</dbReference>
<dbReference type="Pfam" id="PF17668">
    <property type="entry name" value="Acetyltransf_17"/>
    <property type="match status" value="1"/>
</dbReference>
<keyword evidence="3 4" id="KW-0012">Acyltransferase</keyword>
<dbReference type="HAMAP" id="MF_01812">
    <property type="entry name" value="Eis"/>
    <property type="match status" value="1"/>
</dbReference>
<feature type="domain" description="N-acetyltransferase" evidence="5">
    <location>
        <begin position="7"/>
        <end position="150"/>
    </location>
</feature>
<dbReference type="InterPro" id="IPR041380">
    <property type="entry name" value="Acetyltransf_17"/>
</dbReference>
<sequence>MTGNQKFEIRALTAAEEVNAGFQVFLRAMVGLPFREVDATEITEPGRYLGALDGTEVVGGADSYGSWLVVPGGARVPHAAVTHVGVLPTHRRRGIVSALVARQLRDFAQRGEVVASLRASEAVIYERFGYGVASSAQAVRVNLRRALLRPEVPAGGTVRLVDSAVTTALLAGIYEQAQWTGAIGRPAGWWRLREKLRDSDPAAQYVVVHSSGGVDDGYAIYRPADTTGWFTSREKTVTVTDFVALTDSARAGLWRHLLSLDLLDVVSFDSLALDDPLPLAVVDRRAVELGSAHDETWLRLVDVEAALRARTWGDGDPVVLRVHDALLPANNGTFEVGPKSVVRTEAAPELSVDVTTLAAAYLGGTRWRHLAAAGRVGVHDPDALRRADGLFAVASLPFSGTLF</sequence>
<dbReference type="Proteomes" id="UP001163203">
    <property type="component" value="Chromosome"/>
</dbReference>
<reference evidence="6" key="1">
    <citation type="submission" date="2022-11" db="EMBL/GenBank/DDBJ databases">
        <authorList>
            <person name="Mo P."/>
        </authorList>
    </citation>
    <scope>NUCLEOTIDE SEQUENCE</scope>
    <source>
        <strain evidence="6">HUAS 11-8</strain>
    </source>
</reference>
<feature type="active site" description="Proton donor" evidence="4">
    <location>
        <position position="125"/>
    </location>
</feature>
<accession>A0ABY7B8W8</accession>
<dbReference type="InterPro" id="IPR000182">
    <property type="entry name" value="GNAT_dom"/>
</dbReference>
<dbReference type="InterPro" id="IPR025559">
    <property type="entry name" value="Eis_dom"/>
</dbReference>
<dbReference type="EMBL" id="CP113836">
    <property type="protein sequence ID" value="WAL68807.1"/>
    <property type="molecule type" value="Genomic_DNA"/>
</dbReference>
<keyword evidence="7" id="KW-1185">Reference proteome</keyword>
<dbReference type="Pfam" id="PF13527">
    <property type="entry name" value="Acetyltransf_9"/>
    <property type="match status" value="1"/>
</dbReference>
<feature type="active site" description="Proton acceptor; via carboxylate" evidence="4">
    <location>
        <position position="403"/>
    </location>
</feature>
<evidence type="ECO:0000256" key="1">
    <source>
        <dbReference type="ARBA" id="ARBA00009213"/>
    </source>
</evidence>
<dbReference type="InterPro" id="IPR022902">
    <property type="entry name" value="NAcTrfase_Eis"/>
</dbReference>
<feature type="binding site" evidence="4">
    <location>
        <begin position="84"/>
        <end position="86"/>
    </location>
    <ligand>
        <name>acetyl-CoA</name>
        <dbReference type="ChEBI" id="CHEBI:57288"/>
    </ligand>
</feature>
<feature type="binding site" evidence="4">
    <location>
        <begin position="92"/>
        <end position="97"/>
    </location>
    <ligand>
        <name>acetyl-CoA</name>
        <dbReference type="ChEBI" id="CHEBI:57288"/>
    </ligand>
</feature>
<dbReference type="PANTHER" id="PTHR37817:SF1">
    <property type="entry name" value="N-ACETYLTRANSFERASE EIS"/>
    <property type="match status" value="1"/>
</dbReference>
<evidence type="ECO:0000256" key="3">
    <source>
        <dbReference type="ARBA" id="ARBA00023315"/>
    </source>
</evidence>